<accession>A0ABD4XII0</accession>
<evidence type="ECO:0000313" key="2">
    <source>
        <dbReference type="Proteomes" id="UP001215461"/>
    </source>
</evidence>
<reference evidence="1 2" key="1">
    <citation type="submission" date="2020-03" db="EMBL/GenBank/DDBJ databases">
        <title>Comparative genomics of Weissella paramesenteroides.</title>
        <authorList>
            <person name="Kant R."/>
            <person name="Takala T."/>
            <person name="Saris P."/>
        </authorList>
    </citation>
    <scope>NUCLEOTIDE SEQUENCE [LARGE SCALE GENOMIC DNA]</scope>
    <source>
        <strain evidence="1 2">SJ27-4</strain>
    </source>
</reference>
<gene>
    <name evidence="1" type="ORF">G9403_05375</name>
</gene>
<dbReference type="SUPFAM" id="SSF50814">
    <property type="entry name" value="Lipocalins"/>
    <property type="match status" value="1"/>
</dbReference>
<dbReference type="RefSeq" id="WP_002828714.1">
    <property type="nucleotide sequence ID" value="NZ_CABKOP010000009.1"/>
</dbReference>
<dbReference type="Pfam" id="PF09148">
    <property type="entry name" value="DUF1934"/>
    <property type="match status" value="1"/>
</dbReference>
<protein>
    <submittedName>
        <fullName evidence="1">DUF1934 domain-containing protein</fullName>
    </submittedName>
</protein>
<name>A0ABD4XII0_WEIPA</name>
<sequence length="145" mass="16748">MQPIRKTWSTTISLSTQIKQDDQTEAFDFKELGTLTLTPNAVYLRYTEHQYEVATPVTFKISQIDDILLHRHNDFTDVQLHFSPDQEFQSHYITSQGNIPITVRTNQLTNEITNDHPYGKLAVAYTLLNNHEPIGNYQLTLTIPQ</sequence>
<dbReference type="InterPro" id="IPR015231">
    <property type="entry name" value="DUF1934"/>
</dbReference>
<dbReference type="InterPro" id="IPR012674">
    <property type="entry name" value="Calycin"/>
</dbReference>
<dbReference type="AlphaFoldDB" id="A0ABD4XII0"/>
<dbReference type="Gene3D" id="2.40.128.20">
    <property type="match status" value="1"/>
</dbReference>
<organism evidence="1 2">
    <name type="scientific">Weissella paramesenteroides</name>
    <name type="common">Leuconostoc paramesenteroides</name>
    <dbReference type="NCBI Taxonomy" id="1249"/>
    <lineage>
        <taxon>Bacteria</taxon>
        <taxon>Bacillati</taxon>
        <taxon>Bacillota</taxon>
        <taxon>Bacilli</taxon>
        <taxon>Lactobacillales</taxon>
        <taxon>Lactobacillaceae</taxon>
        <taxon>Weissella</taxon>
    </lineage>
</organism>
<dbReference type="EMBL" id="JAANXN010000006">
    <property type="protein sequence ID" value="MDF8371092.1"/>
    <property type="molecule type" value="Genomic_DNA"/>
</dbReference>
<evidence type="ECO:0000313" key="1">
    <source>
        <dbReference type="EMBL" id="MDF8371092.1"/>
    </source>
</evidence>
<dbReference type="KEGG" id="wpa:CO680_06795"/>
<proteinExistence type="predicted"/>
<dbReference type="Proteomes" id="UP001215461">
    <property type="component" value="Unassembled WGS sequence"/>
</dbReference>
<comment type="caution">
    <text evidence="1">The sequence shown here is derived from an EMBL/GenBank/DDBJ whole genome shotgun (WGS) entry which is preliminary data.</text>
</comment>